<dbReference type="Gene3D" id="3.40.50.720">
    <property type="entry name" value="NAD(P)-binding Rossmann-like Domain"/>
    <property type="match status" value="2"/>
</dbReference>
<dbReference type="SUPFAM" id="SSF52283">
    <property type="entry name" value="Formate/glycerate dehydrogenase catalytic domain-like"/>
    <property type="match status" value="1"/>
</dbReference>
<reference evidence="8 9" key="1">
    <citation type="submission" date="2015-10" db="EMBL/GenBank/DDBJ databases">
        <title>Draft genome of Bosea thiooxidans.</title>
        <authorList>
            <person name="Wang X."/>
        </authorList>
    </citation>
    <scope>NUCLEOTIDE SEQUENCE [LARGE SCALE GENOMIC DNA]</scope>
    <source>
        <strain evidence="8 9">CGMCC 9174</strain>
    </source>
</reference>
<dbReference type="InterPro" id="IPR029753">
    <property type="entry name" value="D-isomer_DH_CS"/>
</dbReference>
<dbReference type="GO" id="GO:0051287">
    <property type="term" value="F:NAD binding"/>
    <property type="evidence" value="ECO:0007669"/>
    <property type="project" value="InterPro"/>
</dbReference>
<keyword evidence="3 5" id="KW-0560">Oxidoreductase</keyword>
<evidence type="ECO:0000256" key="1">
    <source>
        <dbReference type="ARBA" id="ARBA00005854"/>
    </source>
</evidence>
<evidence type="ECO:0000256" key="3">
    <source>
        <dbReference type="ARBA" id="ARBA00023002"/>
    </source>
</evidence>
<evidence type="ECO:0000256" key="2">
    <source>
        <dbReference type="ARBA" id="ARBA00022605"/>
    </source>
</evidence>
<dbReference type="RefSeq" id="WP_055727161.1">
    <property type="nucleotide sequence ID" value="NZ_LMAR01000023.1"/>
</dbReference>
<dbReference type="PANTHER" id="PTHR42789:SF1">
    <property type="entry name" value="D-ISOMER SPECIFIC 2-HYDROXYACID DEHYDROGENASE FAMILY PROTEIN (AFU_ORTHOLOGUE AFUA_6G10090)"/>
    <property type="match status" value="1"/>
</dbReference>
<dbReference type="GO" id="GO:0016616">
    <property type="term" value="F:oxidoreductase activity, acting on the CH-OH group of donors, NAD or NADP as acceptor"/>
    <property type="evidence" value="ECO:0007669"/>
    <property type="project" value="InterPro"/>
</dbReference>
<evidence type="ECO:0000313" key="8">
    <source>
        <dbReference type="EMBL" id="KQK31395.1"/>
    </source>
</evidence>
<dbReference type="Pfam" id="PF00389">
    <property type="entry name" value="2-Hacid_dh"/>
    <property type="match status" value="1"/>
</dbReference>
<evidence type="ECO:0000259" key="7">
    <source>
        <dbReference type="Pfam" id="PF02826"/>
    </source>
</evidence>
<keyword evidence="4" id="KW-0520">NAD</keyword>
<dbReference type="InterPro" id="IPR036291">
    <property type="entry name" value="NAD(P)-bd_dom_sf"/>
</dbReference>
<accession>A0A0Q3KNY0</accession>
<feature type="domain" description="D-isomer specific 2-hydroxyacid dehydrogenase NAD-binding" evidence="7">
    <location>
        <begin position="122"/>
        <end position="300"/>
    </location>
</feature>
<name>A0A0Q3KNY0_9HYPH</name>
<dbReference type="CDD" id="cd12173">
    <property type="entry name" value="PGDH_4"/>
    <property type="match status" value="1"/>
</dbReference>
<dbReference type="GO" id="GO:0008652">
    <property type="term" value="P:amino acid biosynthetic process"/>
    <property type="evidence" value="ECO:0007669"/>
    <property type="project" value="UniProtKB-KW"/>
</dbReference>
<dbReference type="EMBL" id="LMAR01000023">
    <property type="protein sequence ID" value="KQK31395.1"/>
    <property type="molecule type" value="Genomic_DNA"/>
</dbReference>
<dbReference type="AlphaFoldDB" id="A0A0Q3KNY0"/>
<dbReference type="PROSITE" id="PS00065">
    <property type="entry name" value="D_2_HYDROXYACID_DH_1"/>
    <property type="match status" value="1"/>
</dbReference>
<dbReference type="Proteomes" id="UP000051562">
    <property type="component" value="Unassembled WGS sequence"/>
</dbReference>
<evidence type="ECO:0000256" key="4">
    <source>
        <dbReference type="ARBA" id="ARBA00023027"/>
    </source>
</evidence>
<dbReference type="PANTHER" id="PTHR42789">
    <property type="entry name" value="D-ISOMER SPECIFIC 2-HYDROXYACID DEHYDROGENASE FAMILY PROTEIN (AFU_ORTHOLOGUE AFUA_6G10090)"/>
    <property type="match status" value="1"/>
</dbReference>
<comment type="caution">
    <text evidence="8">The sequence shown here is derived from an EMBL/GenBank/DDBJ whole genome shotgun (WGS) entry which is preliminary data.</text>
</comment>
<protein>
    <submittedName>
        <fullName evidence="8">3-phosphoglycerate dehydrogenase</fullName>
    </submittedName>
</protein>
<dbReference type="InterPro" id="IPR050857">
    <property type="entry name" value="D-2-hydroxyacid_DH"/>
</dbReference>
<comment type="similarity">
    <text evidence="1 5">Belongs to the D-isomer specific 2-hydroxyacid dehydrogenase family.</text>
</comment>
<dbReference type="InterPro" id="IPR029752">
    <property type="entry name" value="D-isomer_DH_CS1"/>
</dbReference>
<sequence length="357" mass="38735">MAVRVGQKAGLVFFESWVDPIAEDILGGRDDVDLRKLSYSTVEADNWDVMSRAHGYQVQARTELREPWFPDAALIARCPNLLAASSTGAGYDYIDVEACTAAGILVCNQGGTNTEAVAEHALGLMLSLSKRIGIADKLLRRHGAEIDRYALQGNDIRGKTVGIVGLGAIGGRLAELCHGLFGMTVLAYDPYLDGAEIVRRHGTSASLVELLQRSDFVSVHCPRSKETLGMFGEAQFAAMKPSAYFINTARGGIHDEPALETALRERRIAGAGIDVFLKEPPPPDHPLLSFDNVIATPHTAGITQEALEQMSSSAADQWIELFNGRAPPRVVNPQAWPAFSRRFASMFGFEPEPLPYA</sequence>
<proteinExistence type="inferred from homology"/>
<keyword evidence="2" id="KW-0028">Amino-acid biosynthesis</keyword>
<evidence type="ECO:0000256" key="5">
    <source>
        <dbReference type="RuleBase" id="RU003719"/>
    </source>
</evidence>
<dbReference type="Pfam" id="PF02826">
    <property type="entry name" value="2-Hacid_dh_C"/>
    <property type="match status" value="1"/>
</dbReference>
<dbReference type="InterPro" id="IPR006139">
    <property type="entry name" value="D-isomer_2_OHA_DH_cat_dom"/>
</dbReference>
<evidence type="ECO:0000259" key="6">
    <source>
        <dbReference type="Pfam" id="PF00389"/>
    </source>
</evidence>
<keyword evidence="9" id="KW-1185">Reference proteome</keyword>
<dbReference type="PROSITE" id="PS00670">
    <property type="entry name" value="D_2_HYDROXYACID_DH_2"/>
    <property type="match status" value="1"/>
</dbReference>
<dbReference type="FunFam" id="3.40.50.720:FF:000203">
    <property type="entry name" value="D-3-phosphoglycerate dehydrogenase (SerA)"/>
    <property type="match status" value="1"/>
</dbReference>
<evidence type="ECO:0000313" key="9">
    <source>
        <dbReference type="Proteomes" id="UP000051562"/>
    </source>
</evidence>
<feature type="domain" description="D-isomer specific 2-hydroxyacid dehydrogenase catalytic" evidence="6">
    <location>
        <begin position="71"/>
        <end position="332"/>
    </location>
</feature>
<gene>
    <name evidence="8" type="ORF">ARD30_03020</name>
</gene>
<dbReference type="InterPro" id="IPR006140">
    <property type="entry name" value="D-isomer_DH_NAD-bd"/>
</dbReference>
<organism evidence="8 9">
    <name type="scientific">Bosea thiooxidans</name>
    <dbReference type="NCBI Taxonomy" id="53254"/>
    <lineage>
        <taxon>Bacteria</taxon>
        <taxon>Pseudomonadati</taxon>
        <taxon>Pseudomonadota</taxon>
        <taxon>Alphaproteobacteria</taxon>
        <taxon>Hyphomicrobiales</taxon>
        <taxon>Boseaceae</taxon>
        <taxon>Bosea</taxon>
    </lineage>
</organism>
<dbReference type="SUPFAM" id="SSF51735">
    <property type="entry name" value="NAD(P)-binding Rossmann-fold domains"/>
    <property type="match status" value="1"/>
</dbReference>